<evidence type="ECO:0000256" key="4">
    <source>
        <dbReference type="ARBA" id="ARBA00022737"/>
    </source>
</evidence>
<reference evidence="9" key="2">
    <citation type="submission" date="2020-09" db="EMBL/GenBank/DDBJ databases">
        <authorList>
            <person name="Kikuchi T."/>
        </authorList>
    </citation>
    <scope>NUCLEOTIDE SEQUENCE</scope>
    <source>
        <strain evidence="9">Ka4C1</strain>
    </source>
</reference>
<keyword evidence="3 8" id="KW-0853">WD repeat</keyword>
<keyword evidence="1 7" id="KW-0963">Cytoplasm</keyword>
<dbReference type="Proteomes" id="UP000582659">
    <property type="component" value="Unassembled WGS sequence"/>
</dbReference>
<dbReference type="InterPro" id="IPR015943">
    <property type="entry name" value="WD40/YVTN_repeat-like_dom_sf"/>
</dbReference>
<evidence type="ECO:0000256" key="8">
    <source>
        <dbReference type="PROSITE-ProRule" id="PRU00221"/>
    </source>
</evidence>
<protein>
    <recommendedName>
        <fullName evidence="7">Eukaryotic translation initiation factor 3 subunit I</fullName>
        <shortName evidence="7">eIF3i</shortName>
    </recommendedName>
</protein>
<dbReference type="GO" id="GO:0003723">
    <property type="term" value="F:RNA binding"/>
    <property type="evidence" value="ECO:0007669"/>
    <property type="project" value="TreeGrafter"/>
</dbReference>
<comment type="subunit">
    <text evidence="7">Component of the eukaryotic translation initiation factor 3 (eIF-3) complex.</text>
</comment>
<keyword evidence="11" id="KW-1185">Reference proteome</keyword>
<evidence type="ECO:0000256" key="3">
    <source>
        <dbReference type="ARBA" id="ARBA00022574"/>
    </source>
</evidence>
<accession>A0A1I7S1X4</accession>
<dbReference type="Gene3D" id="2.130.10.10">
    <property type="entry name" value="YVTN repeat-like/Quinoprotein amine dehydrogenase"/>
    <property type="match status" value="1"/>
</dbReference>
<comment type="function">
    <text evidence="7">Component of the eukaryotic translation initiation factor 3 (eIF-3) complex, which is involved in protein synthesis of a specialized repertoire of mRNAs and, together with other initiation factors, stimulates binding of mRNA and methionyl-tRNAi to the 40S ribosome. The eIF-3 complex specifically targets and initiates translation of a subset of mRNAs involved in cell proliferation.</text>
</comment>
<evidence type="ECO:0000256" key="6">
    <source>
        <dbReference type="ARBA" id="ARBA00038394"/>
    </source>
</evidence>
<dbReference type="EMBL" id="CAJFDI010000001">
    <property type="protein sequence ID" value="CAD5212236.1"/>
    <property type="molecule type" value="Genomic_DNA"/>
</dbReference>
<dbReference type="InterPro" id="IPR027525">
    <property type="entry name" value="eIF3i"/>
</dbReference>
<evidence type="ECO:0000256" key="7">
    <source>
        <dbReference type="HAMAP-Rule" id="MF_03008"/>
    </source>
</evidence>
<evidence type="ECO:0000313" key="12">
    <source>
        <dbReference type="WBParaSite" id="BXY_0700200.1"/>
    </source>
</evidence>
<dbReference type="InterPro" id="IPR001680">
    <property type="entry name" value="WD40_rpt"/>
</dbReference>
<dbReference type="PANTHER" id="PTHR19877:SF1">
    <property type="entry name" value="EUKARYOTIC TRANSLATION INITIATION FACTOR 3 SUBUNIT I"/>
    <property type="match status" value="1"/>
</dbReference>
<dbReference type="Proteomes" id="UP000659654">
    <property type="component" value="Unassembled WGS sequence"/>
</dbReference>
<evidence type="ECO:0000313" key="9">
    <source>
        <dbReference type="EMBL" id="CAD5212236.1"/>
    </source>
</evidence>
<dbReference type="HAMAP" id="MF_03008">
    <property type="entry name" value="eIF3i"/>
    <property type="match status" value="1"/>
</dbReference>
<dbReference type="Proteomes" id="UP000095284">
    <property type="component" value="Unplaced"/>
</dbReference>
<dbReference type="WBParaSite" id="BXY_0700200.1">
    <property type="protein sequence ID" value="BXY_0700200.1"/>
    <property type="gene ID" value="BXY_0700200"/>
</dbReference>
<gene>
    <name evidence="9" type="ORF">BXYJ_LOCUS2819</name>
</gene>
<comment type="similarity">
    <text evidence="7">Belongs to the eIF-3 subunit I family.</text>
</comment>
<dbReference type="SMART" id="SM00320">
    <property type="entry name" value="WD40"/>
    <property type="match status" value="6"/>
</dbReference>
<reference evidence="12" key="1">
    <citation type="submission" date="2016-11" db="UniProtKB">
        <authorList>
            <consortium name="WormBaseParasite"/>
        </authorList>
    </citation>
    <scope>IDENTIFICATION</scope>
</reference>
<dbReference type="SUPFAM" id="SSF50978">
    <property type="entry name" value="WD40 repeat-like"/>
    <property type="match status" value="1"/>
</dbReference>
<dbReference type="GO" id="GO:0016282">
    <property type="term" value="C:eukaryotic 43S preinitiation complex"/>
    <property type="evidence" value="ECO:0007669"/>
    <property type="project" value="UniProtKB-UniRule"/>
</dbReference>
<dbReference type="GO" id="GO:0001732">
    <property type="term" value="P:formation of cytoplasmic translation initiation complex"/>
    <property type="evidence" value="ECO:0007669"/>
    <property type="project" value="UniProtKB-UniRule"/>
</dbReference>
<dbReference type="EMBL" id="CAJFCV020000001">
    <property type="protein sequence ID" value="CAG9090071.1"/>
    <property type="molecule type" value="Genomic_DNA"/>
</dbReference>
<evidence type="ECO:0000256" key="1">
    <source>
        <dbReference type="ARBA" id="ARBA00022490"/>
    </source>
</evidence>
<dbReference type="PROSITE" id="PS50294">
    <property type="entry name" value="WD_REPEATS_REGION"/>
    <property type="match status" value="3"/>
</dbReference>
<evidence type="ECO:0000313" key="10">
    <source>
        <dbReference type="Proteomes" id="UP000095284"/>
    </source>
</evidence>
<evidence type="ECO:0000313" key="11">
    <source>
        <dbReference type="Proteomes" id="UP000659654"/>
    </source>
</evidence>
<dbReference type="GO" id="GO:0071541">
    <property type="term" value="C:eukaryotic translation initiation factor 3 complex, eIF3m"/>
    <property type="evidence" value="ECO:0007669"/>
    <property type="project" value="TreeGrafter"/>
</dbReference>
<organism evidence="10 12">
    <name type="scientific">Bursaphelenchus xylophilus</name>
    <name type="common">Pinewood nematode worm</name>
    <name type="synonym">Aphelenchoides xylophilus</name>
    <dbReference type="NCBI Taxonomy" id="6326"/>
    <lineage>
        <taxon>Eukaryota</taxon>
        <taxon>Metazoa</taxon>
        <taxon>Ecdysozoa</taxon>
        <taxon>Nematoda</taxon>
        <taxon>Chromadorea</taxon>
        <taxon>Rhabditida</taxon>
        <taxon>Tylenchina</taxon>
        <taxon>Tylenchomorpha</taxon>
        <taxon>Aphelenchoidea</taxon>
        <taxon>Aphelenchoididae</taxon>
        <taxon>Bursaphelenchus</taxon>
    </lineage>
</organism>
<dbReference type="GO" id="GO:0003743">
    <property type="term" value="F:translation initiation factor activity"/>
    <property type="evidence" value="ECO:0007669"/>
    <property type="project" value="UniProtKB-UniRule"/>
</dbReference>
<comment type="subcellular location">
    <subcellularLocation>
        <location evidence="7">Cytoplasm</location>
    </subcellularLocation>
</comment>
<dbReference type="Pfam" id="PF24805">
    <property type="entry name" value="EIF3I"/>
    <property type="match status" value="1"/>
</dbReference>
<keyword evidence="4" id="KW-0677">Repeat</keyword>
<dbReference type="eggNOG" id="KOG0643">
    <property type="taxonomic scope" value="Eukaryota"/>
</dbReference>
<dbReference type="InterPro" id="IPR019775">
    <property type="entry name" value="WD40_repeat_CS"/>
</dbReference>
<dbReference type="PROSITE" id="PS00678">
    <property type="entry name" value="WD_REPEATS_1"/>
    <property type="match status" value="1"/>
</dbReference>
<dbReference type="PANTHER" id="PTHR19877">
    <property type="entry name" value="EUKARYOTIC TRANSLATION INITIATION FACTOR 3 SUBUNIT I"/>
    <property type="match status" value="1"/>
</dbReference>
<evidence type="ECO:0000256" key="2">
    <source>
        <dbReference type="ARBA" id="ARBA00022540"/>
    </source>
</evidence>
<keyword evidence="2 7" id="KW-0396">Initiation factor</keyword>
<feature type="repeat" description="WD" evidence="8">
    <location>
        <begin position="183"/>
        <end position="224"/>
    </location>
</feature>
<comment type="similarity">
    <text evidence="6">Belongs to the WD repeat STRAP family.</text>
</comment>
<dbReference type="InterPro" id="IPR036322">
    <property type="entry name" value="WD40_repeat_dom_sf"/>
</dbReference>
<dbReference type="AlphaFoldDB" id="A0A1I7S1X4"/>
<sequence length="324" mass="35395">MKPLSLQGHTRALTRVRINNDGDLLFTASKDHSPTVWFLENGERIGTYEGHTGVIWDIDVSWDTRHLVSSSGDPSVRVWDVETGKQLNYIKVPTVGRSVSLSYSGNQLAFTTIKVALNPPSLCIADIRDPSHMAGDNIDIQLDSAGANCCAFSHMDDTVVIGTTGGVLQQFDLRNPSDAINFSVAHSSTINDLQVSRDEGLLVSSSNDRTAKLHDARDLTLLKTYKSGRPVNSSAISPTHPYIAVGGGEEAMTVTQTAASAGQFETKLFHAVYENEFAYFKGHFGPVNTLAYAPNGKVIVTGSEDGYVRIQELDKEYFDYDPDY</sequence>
<name>A0A1I7S1X4_BURXY</name>
<dbReference type="GO" id="GO:0033290">
    <property type="term" value="C:eukaryotic 48S preinitiation complex"/>
    <property type="evidence" value="ECO:0007669"/>
    <property type="project" value="UniProtKB-UniRule"/>
</dbReference>
<dbReference type="OrthoDB" id="24966at2759"/>
<feature type="repeat" description="WD" evidence="8">
    <location>
        <begin position="6"/>
        <end position="47"/>
    </location>
</feature>
<dbReference type="SMR" id="A0A1I7S1X4"/>
<feature type="repeat" description="WD" evidence="8">
    <location>
        <begin position="280"/>
        <end position="314"/>
    </location>
</feature>
<keyword evidence="5 7" id="KW-0648">Protein biosynthesis</keyword>
<evidence type="ECO:0000256" key="5">
    <source>
        <dbReference type="ARBA" id="ARBA00022917"/>
    </source>
</evidence>
<proteinExistence type="inferred from homology"/>
<feature type="repeat" description="WD" evidence="8">
    <location>
        <begin position="48"/>
        <end position="89"/>
    </location>
</feature>
<dbReference type="PROSITE" id="PS50082">
    <property type="entry name" value="WD_REPEATS_2"/>
    <property type="match status" value="4"/>
</dbReference>